<dbReference type="OrthoDB" id="9808976at2"/>
<dbReference type="Pfam" id="PF13480">
    <property type="entry name" value="Acetyltransf_6"/>
    <property type="match status" value="1"/>
</dbReference>
<dbReference type="Proteomes" id="UP000290759">
    <property type="component" value="Unassembled WGS sequence"/>
</dbReference>
<accession>A0A4Q2UAU3</accession>
<gene>
    <name evidence="2" type="ORF">D3273_01400</name>
</gene>
<reference evidence="2 3" key="1">
    <citation type="submission" date="2018-12" db="EMBL/GenBank/DDBJ databases">
        <authorList>
            <person name="Grouzdev D.S."/>
            <person name="Krutkina M.S."/>
        </authorList>
    </citation>
    <scope>NUCLEOTIDE SEQUENCE [LARGE SCALE GENOMIC DNA]</scope>
    <source>
        <strain evidence="2 3">RmlP026</strain>
    </source>
</reference>
<dbReference type="InterPro" id="IPR016181">
    <property type="entry name" value="Acyl_CoA_acyltransferase"/>
</dbReference>
<keyword evidence="2" id="KW-0808">Transferase</keyword>
<organism evidence="2 3">
    <name type="scientific">Lichenibacterium minor</name>
    <dbReference type="NCBI Taxonomy" id="2316528"/>
    <lineage>
        <taxon>Bacteria</taxon>
        <taxon>Pseudomonadati</taxon>
        <taxon>Pseudomonadota</taxon>
        <taxon>Alphaproteobacteria</taxon>
        <taxon>Hyphomicrobiales</taxon>
        <taxon>Lichenihabitantaceae</taxon>
        <taxon>Lichenibacterium</taxon>
    </lineage>
</organism>
<evidence type="ECO:0000313" key="2">
    <source>
        <dbReference type="EMBL" id="RYC33933.1"/>
    </source>
</evidence>
<dbReference type="RefSeq" id="WP_129222793.1">
    <property type="nucleotide sequence ID" value="NZ_QYBB01000001.1"/>
</dbReference>
<dbReference type="InterPro" id="IPR038740">
    <property type="entry name" value="BioF2-like_GNAT_dom"/>
</dbReference>
<proteinExistence type="predicted"/>
<sequence length="332" mass="35539">MTTPRRIELVADAGRLFSLEAAWWDLFERCAGATPFRSPAWLLPWWRTFAPGPLCTVAAWRGPNLVALAPLYREEASRRLLPLGIGLSDDLDLLVAPDAGPGVGAEMLDALSRVAGWDALSLEELAPGAAALGWAAPPGWRDDVAAQSRCPALAWGDDAADPGAVVPPGKLRKLRMARHRAARRGAAVEAATPSTAPAHLDALFRLHAARWESRGEAGVLADASVQAFHREATPRLAAAGLLHATLLRIEGRVAGVFHGLRRGRTLHAYLGGFDPAFAFESPGTVLMGHALDAMMAGGAGTLSLLRGEEPYKYEWGAVDRINSRRLLRRTAP</sequence>
<keyword evidence="3" id="KW-1185">Reference proteome</keyword>
<dbReference type="GO" id="GO:0016740">
    <property type="term" value="F:transferase activity"/>
    <property type="evidence" value="ECO:0007669"/>
    <property type="project" value="UniProtKB-KW"/>
</dbReference>
<evidence type="ECO:0000313" key="3">
    <source>
        <dbReference type="Proteomes" id="UP000290759"/>
    </source>
</evidence>
<dbReference type="EMBL" id="QYBB01000001">
    <property type="protein sequence ID" value="RYC33933.1"/>
    <property type="molecule type" value="Genomic_DNA"/>
</dbReference>
<name>A0A4Q2UAU3_9HYPH</name>
<dbReference type="AlphaFoldDB" id="A0A4Q2UAU3"/>
<dbReference type="SUPFAM" id="SSF55729">
    <property type="entry name" value="Acyl-CoA N-acyltransferases (Nat)"/>
    <property type="match status" value="1"/>
</dbReference>
<reference evidence="2 3" key="2">
    <citation type="submission" date="2019-02" db="EMBL/GenBank/DDBJ databases">
        <title>'Lichenibacterium ramalinii' gen. nov. sp. nov., 'Lichenibacterium minor' gen. nov. sp. nov.</title>
        <authorList>
            <person name="Pankratov T."/>
        </authorList>
    </citation>
    <scope>NUCLEOTIDE SEQUENCE [LARGE SCALE GENOMIC DNA]</scope>
    <source>
        <strain evidence="2 3">RmlP026</strain>
    </source>
</reference>
<dbReference type="Gene3D" id="3.40.630.30">
    <property type="match status" value="1"/>
</dbReference>
<feature type="domain" description="BioF2-like acetyltransferase" evidence="1">
    <location>
        <begin position="172"/>
        <end position="312"/>
    </location>
</feature>
<comment type="caution">
    <text evidence="2">The sequence shown here is derived from an EMBL/GenBank/DDBJ whole genome shotgun (WGS) entry which is preliminary data.</text>
</comment>
<evidence type="ECO:0000259" key="1">
    <source>
        <dbReference type="Pfam" id="PF13480"/>
    </source>
</evidence>
<protein>
    <submittedName>
        <fullName evidence="2">GNAT family N-acetyltransferase</fullName>
    </submittedName>
</protein>